<dbReference type="GO" id="GO:0005840">
    <property type="term" value="C:ribosome"/>
    <property type="evidence" value="ECO:0007669"/>
    <property type="project" value="UniProtKB-KW"/>
</dbReference>
<keyword evidence="4 7" id="KW-0687">Ribonucleoprotein</keyword>
<organism evidence="11 12">
    <name type="scientific">Oceanobacillus limi</name>
    <dbReference type="NCBI Taxonomy" id="930131"/>
    <lineage>
        <taxon>Bacteria</taxon>
        <taxon>Bacillati</taxon>
        <taxon>Bacillota</taxon>
        <taxon>Bacilli</taxon>
        <taxon>Bacillales</taxon>
        <taxon>Bacillaceae</taxon>
        <taxon>Oceanobacillus</taxon>
    </lineage>
</organism>
<dbReference type="Pfam" id="PF00673">
    <property type="entry name" value="Ribosomal_L5_C"/>
    <property type="match status" value="1"/>
</dbReference>
<dbReference type="FunFam" id="3.30.1440.10:FF:000001">
    <property type="entry name" value="50S ribosomal protein L5"/>
    <property type="match status" value="1"/>
</dbReference>
<keyword evidence="12" id="KW-1185">Reference proteome</keyword>
<protein>
    <recommendedName>
        <fullName evidence="5 7">Large ribosomal subunit protein uL5</fullName>
    </recommendedName>
</protein>
<evidence type="ECO:0000256" key="4">
    <source>
        <dbReference type="ARBA" id="ARBA00023274"/>
    </source>
</evidence>
<dbReference type="InterPro" id="IPR020930">
    <property type="entry name" value="Ribosomal_uL5_bac-type"/>
</dbReference>
<keyword evidence="7" id="KW-0699">rRNA-binding</keyword>
<dbReference type="Gene3D" id="3.30.1440.10">
    <property type="match status" value="1"/>
</dbReference>
<proteinExistence type="inferred from homology"/>
<feature type="domain" description="Large ribosomal subunit protein uL5 C-terminal" evidence="10">
    <location>
        <begin position="85"/>
        <end position="178"/>
    </location>
</feature>
<evidence type="ECO:0000313" key="11">
    <source>
        <dbReference type="EMBL" id="SET73284.1"/>
    </source>
</evidence>
<dbReference type="PIRSF" id="PIRSF002161">
    <property type="entry name" value="Ribosomal_L5"/>
    <property type="match status" value="1"/>
</dbReference>
<comment type="subunit">
    <text evidence="7">Part of the 50S ribosomal subunit; part of the 5S rRNA/L5/L18/L25 subcomplex. Contacts the 5S rRNA and the P site tRNA. Forms a bridge to the 30S subunit in the 70S ribosome.</text>
</comment>
<evidence type="ECO:0000313" key="12">
    <source>
        <dbReference type="Proteomes" id="UP000198618"/>
    </source>
</evidence>
<dbReference type="STRING" id="930131.SAMN05216389_12346"/>
<keyword evidence="7" id="KW-0694">RNA-binding</keyword>
<comment type="similarity">
    <text evidence="1 7 8">Belongs to the universal ribosomal protein uL5 family.</text>
</comment>
<accession>A0A1I0GPQ7</accession>
<keyword evidence="2 7" id="KW-0820">tRNA-binding</keyword>
<dbReference type="PROSITE" id="PS00358">
    <property type="entry name" value="RIBOSOMAL_L5"/>
    <property type="match status" value="1"/>
</dbReference>
<evidence type="ECO:0000259" key="9">
    <source>
        <dbReference type="Pfam" id="PF00281"/>
    </source>
</evidence>
<dbReference type="PANTHER" id="PTHR11994">
    <property type="entry name" value="60S RIBOSOMAL PROTEIN L11-RELATED"/>
    <property type="match status" value="1"/>
</dbReference>
<name>A0A1I0GPQ7_9BACI</name>
<dbReference type="AlphaFoldDB" id="A0A1I0GPQ7"/>
<sequence>MMNELKNKYQDEIVPSLMNKFNYKSVMQVPGVEKIVINMGVGDAVQNSKALDNAVEELSLISGQKPMVTRAKKSIAGFRLREGMPIGAKVTLRGERMYEFLQKLIAVSLPRVRDFRGISKKAFDGRGNYTLGVKEQLIFPEINYDKVSKIRGMDIVVVTTANTDEEARELLAQLGMPFQK</sequence>
<dbReference type="Proteomes" id="UP000198618">
    <property type="component" value="Unassembled WGS sequence"/>
</dbReference>
<feature type="domain" description="Large ribosomal subunit protein uL5 N-terminal" evidence="9">
    <location>
        <begin position="25"/>
        <end position="81"/>
    </location>
</feature>
<reference evidence="11 12" key="1">
    <citation type="submission" date="2016-10" db="EMBL/GenBank/DDBJ databases">
        <authorList>
            <person name="de Groot N.N."/>
        </authorList>
    </citation>
    <scope>NUCLEOTIDE SEQUENCE [LARGE SCALE GENOMIC DNA]</scope>
    <source>
        <strain evidence="11 12">IBRC-M 10780</strain>
    </source>
</reference>
<evidence type="ECO:0000256" key="1">
    <source>
        <dbReference type="ARBA" id="ARBA00008553"/>
    </source>
</evidence>
<dbReference type="HAMAP" id="MF_01333_B">
    <property type="entry name" value="Ribosomal_uL5_B"/>
    <property type="match status" value="1"/>
</dbReference>
<dbReference type="InterPro" id="IPR020929">
    <property type="entry name" value="Ribosomal_uL5_CS"/>
</dbReference>
<dbReference type="InterPro" id="IPR031310">
    <property type="entry name" value="Ribosomal_uL5_N"/>
</dbReference>
<evidence type="ECO:0000256" key="8">
    <source>
        <dbReference type="RuleBase" id="RU003930"/>
    </source>
</evidence>
<dbReference type="InterPro" id="IPR002132">
    <property type="entry name" value="Ribosomal_uL5"/>
</dbReference>
<evidence type="ECO:0000256" key="6">
    <source>
        <dbReference type="ARBA" id="ARBA00058604"/>
    </source>
</evidence>
<dbReference type="NCBIfam" id="NF000585">
    <property type="entry name" value="PRK00010.1"/>
    <property type="match status" value="1"/>
</dbReference>
<comment type="function">
    <text evidence="6">This is one of the proteins that bind and probably mediate the attachment of the 5S RNA into the large ribosomal subunit, where it forms part of the central protuberance. In the 70S ribosome it contacts protein S13 of the 30S subunit (bridge B1b), connecting the 2 subunits; this bridge is implicated in subunit movement. Contacts the P site tRNA; the 5S rRNA and some of its associated proteins might help stabilize positioning of ribosome-bound tRNAs.</text>
</comment>
<dbReference type="GO" id="GO:0003735">
    <property type="term" value="F:structural constituent of ribosome"/>
    <property type="evidence" value="ECO:0007669"/>
    <property type="project" value="InterPro"/>
</dbReference>
<evidence type="ECO:0000256" key="7">
    <source>
        <dbReference type="HAMAP-Rule" id="MF_01333"/>
    </source>
</evidence>
<gene>
    <name evidence="7" type="primary">rplE</name>
    <name evidence="11" type="ORF">SAMN05216389_12346</name>
</gene>
<evidence type="ECO:0000256" key="3">
    <source>
        <dbReference type="ARBA" id="ARBA00022980"/>
    </source>
</evidence>
<dbReference type="InterPro" id="IPR031309">
    <property type="entry name" value="Ribosomal_uL5_C"/>
</dbReference>
<dbReference type="SUPFAM" id="SSF55282">
    <property type="entry name" value="RL5-like"/>
    <property type="match status" value="1"/>
</dbReference>
<evidence type="ECO:0000256" key="2">
    <source>
        <dbReference type="ARBA" id="ARBA00022555"/>
    </source>
</evidence>
<dbReference type="GO" id="GO:0006412">
    <property type="term" value="P:translation"/>
    <property type="evidence" value="ECO:0007669"/>
    <property type="project" value="UniProtKB-UniRule"/>
</dbReference>
<dbReference type="GO" id="GO:0019843">
    <property type="term" value="F:rRNA binding"/>
    <property type="evidence" value="ECO:0007669"/>
    <property type="project" value="UniProtKB-UniRule"/>
</dbReference>
<dbReference type="GO" id="GO:0000049">
    <property type="term" value="F:tRNA binding"/>
    <property type="evidence" value="ECO:0007669"/>
    <property type="project" value="UniProtKB-UniRule"/>
</dbReference>
<evidence type="ECO:0000259" key="10">
    <source>
        <dbReference type="Pfam" id="PF00673"/>
    </source>
</evidence>
<comment type="function">
    <text evidence="7">This is 1 of the proteins that bind and probably mediate the attachment of the 5S RNA into the large ribosomal subunit, where it forms part of the central protuberance. In the 70S ribosome it contacts protein S13 of the 30S subunit (bridge B1b), connecting the 2 subunits; this bridge is implicated in subunit movement. Contacts the P site tRNA; the 5S rRNA and some of its associated proteins might help stabilize positioning of ribosome-bound tRNAs.</text>
</comment>
<dbReference type="InterPro" id="IPR022803">
    <property type="entry name" value="Ribosomal_uL5_dom_sf"/>
</dbReference>
<dbReference type="GO" id="GO:1990904">
    <property type="term" value="C:ribonucleoprotein complex"/>
    <property type="evidence" value="ECO:0007669"/>
    <property type="project" value="UniProtKB-KW"/>
</dbReference>
<dbReference type="EMBL" id="FOHE01000023">
    <property type="protein sequence ID" value="SET73284.1"/>
    <property type="molecule type" value="Genomic_DNA"/>
</dbReference>
<evidence type="ECO:0000256" key="5">
    <source>
        <dbReference type="ARBA" id="ARBA00035245"/>
    </source>
</evidence>
<dbReference type="Pfam" id="PF00281">
    <property type="entry name" value="Ribosomal_L5"/>
    <property type="match status" value="1"/>
</dbReference>
<keyword evidence="3 7" id="KW-0689">Ribosomal protein</keyword>